<organism evidence="2 3">
    <name type="scientific">Frankia casuarinae (strain DSM 45818 / CECT 9043 / HFP020203 / CcI3)</name>
    <dbReference type="NCBI Taxonomy" id="106370"/>
    <lineage>
        <taxon>Bacteria</taxon>
        <taxon>Bacillati</taxon>
        <taxon>Actinomycetota</taxon>
        <taxon>Actinomycetes</taxon>
        <taxon>Frankiales</taxon>
        <taxon>Frankiaceae</taxon>
        <taxon>Frankia</taxon>
    </lineage>
</organism>
<dbReference type="InterPro" id="IPR009327">
    <property type="entry name" value="Cupin_DUF985"/>
</dbReference>
<dbReference type="RefSeq" id="WP_011438062.1">
    <property type="nucleotide sequence ID" value="NC_007777.1"/>
</dbReference>
<dbReference type="eggNOG" id="COG3542">
    <property type="taxonomic scope" value="Bacteria"/>
</dbReference>
<dbReference type="Pfam" id="PF06172">
    <property type="entry name" value="Cupin_5"/>
    <property type="match status" value="1"/>
</dbReference>
<dbReference type="SUPFAM" id="SSF51182">
    <property type="entry name" value="RmlC-like cupins"/>
    <property type="match status" value="1"/>
</dbReference>
<dbReference type="AlphaFoldDB" id="Q2J6Q4"/>
<dbReference type="Proteomes" id="UP000001937">
    <property type="component" value="Chromosome"/>
</dbReference>
<protein>
    <recommendedName>
        <fullName evidence="1">DUF985 domain-containing protein</fullName>
    </recommendedName>
</protein>
<dbReference type="PANTHER" id="PTHR33387">
    <property type="entry name" value="RMLC-LIKE JELLY ROLL FOLD PROTEIN"/>
    <property type="match status" value="1"/>
</dbReference>
<dbReference type="InterPro" id="IPR014710">
    <property type="entry name" value="RmlC-like_jellyroll"/>
</dbReference>
<evidence type="ECO:0000313" key="2">
    <source>
        <dbReference type="EMBL" id="ABD13038.1"/>
    </source>
</evidence>
<sequence length="176" mass="18741">MTRIDDPATLADDLVRELGLEEHPEGGWYRRTWASPDQIDAHGGRRPVMTSILFLLRPGEVSGWHRVASAEIWLWQGGGALDLTLGGPGRAPVAADRRILGPDLAAGQAPQLVVPAGEWQTAVPRDGQHVLVGCVVAPGFDFLDFELFPASGAVRGGPVRSARGGHRGGERGCRGD</sequence>
<dbReference type="EMBL" id="CP000249">
    <property type="protein sequence ID" value="ABD13038.1"/>
    <property type="molecule type" value="Genomic_DNA"/>
</dbReference>
<proteinExistence type="predicted"/>
<accession>Q2J6Q4</accession>
<evidence type="ECO:0000313" key="3">
    <source>
        <dbReference type="Proteomes" id="UP000001937"/>
    </source>
</evidence>
<dbReference type="CDD" id="cd06121">
    <property type="entry name" value="cupin_YML079wp"/>
    <property type="match status" value="1"/>
</dbReference>
<reference evidence="2 3" key="1">
    <citation type="journal article" date="2007" name="Genome Res.">
        <title>Genome characteristics of facultatively symbiotic Frankia sp. strains reflect host range and host plant biogeography.</title>
        <authorList>
            <person name="Normand P."/>
            <person name="Lapierre P."/>
            <person name="Tisa L.S."/>
            <person name="Gogarten J.P."/>
            <person name="Alloisio N."/>
            <person name="Bagnarol E."/>
            <person name="Bassi C.A."/>
            <person name="Berry A.M."/>
            <person name="Bickhart D.M."/>
            <person name="Choisne N."/>
            <person name="Couloux A."/>
            <person name="Cournoyer B."/>
            <person name="Cruveiller S."/>
            <person name="Daubin V."/>
            <person name="Demange N."/>
            <person name="Francino M.P."/>
            <person name="Goltsman E."/>
            <person name="Huang Y."/>
            <person name="Kopp O.R."/>
            <person name="Labarre L."/>
            <person name="Lapidus A."/>
            <person name="Lavire C."/>
            <person name="Marechal J."/>
            <person name="Martinez M."/>
            <person name="Mastronunzio J.E."/>
            <person name="Mullin B.C."/>
            <person name="Niemann J."/>
            <person name="Pujic P."/>
            <person name="Rawnsley T."/>
            <person name="Rouy Z."/>
            <person name="Schenowitz C."/>
            <person name="Sellstedt A."/>
            <person name="Tavares F."/>
            <person name="Tomkins J.P."/>
            <person name="Vallenet D."/>
            <person name="Valverde C."/>
            <person name="Wall L.G."/>
            <person name="Wang Y."/>
            <person name="Medigue C."/>
            <person name="Benson D.R."/>
        </authorList>
    </citation>
    <scope>NUCLEOTIDE SEQUENCE [LARGE SCALE GENOMIC DNA]</scope>
    <source>
        <strain evidence="3">DSM 45818 / CECT 9043 / CcI3</strain>
    </source>
</reference>
<dbReference type="InterPro" id="IPR011051">
    <property type="entry name" value="RmlC_Cupin_sf"/>
</dbReference>
<dbReference type="Gene3D" id="2.60.120.10">
    <property type="entry name" value="Jelly Rolls"/>
    <property type="match status" value="1"/>
</dbReference>
<feature type="domain" description="DUF985" evidence="1">
    <location>
        <begin position="13"/>
        <end position="147"/>
    </location>
</feature>
<dbReference type="STRING" id="106370.Francci3_3686"/>
<dbReference type="HOGENOM" id="CLU_088365_1_1_11"/>
<name>Q2J6Q4_FRACC</name>
<evidence type="ECO:0000259" key="1">
    <source>
        <dbReference type="Pfam" id="PF06172"/>
    </source>
</evidence>
<dbReference type="KEGG" id="fra:Francci3_3686"/>
<dbReference type="PhylomeDB" id="Q2J6Q4"/>
<dbReference type="InterPro" id="IPR039935">
    <property type="entry name" value="YML079W-like"/>
</dbReference>
<dbReference type="PANTHER" id="PTHR33387:SF3">
    <property type="entry name" value="DUF985 DOMAIN-CONTAINING PROTEIN"/>
    <property type="match status" value="1"/>
</dbReference>
<gene>
    <name evidence="2" type="ordered locus">Francci3_3686</name>
</gene>
<keyword evidence="3" id="KW-1185">Reference proteome</keyword>
<dbReference type="OrthoDB" id="9798288at2"/>